<dbReference type="EMBL" id="BEZZ01027155">
    <property type="protein sequence ID" value="GCC39798.1"/>
    <property type="molecule type" value="Genomic_DNA"/>
</dbReference>
<keyword evidence="2" id="KW-1185">Reference proteome</keyword>
<gene>
    <name evidence="1" type="ORF">chiPu_0023798</name>
</gene>
<dbReference type="OrthoDB" id="2013972at2759"/>
<protein>
    <submittedName>
        <fullName evidence="1">Uncharacterized protein</fullName>
    </submittedName>
</protein>
<sequence>ASLFPDYYCTDLLKHPLVQVEQLSGKVFFTADADLKKLRSLKCAERLFLLVKKLPPIQIARHK</sequence>
<dbReference type="STRING" id="137246.A0A401TAW1"/>
<feature type="non-terminal residue" evidence="1">
    <location>
        <position position="63"/>
    </location>
</feature>
<organism evidence="1 2">
    <name type="scientific">Chiloscyllium punctatum</name>
    <name type="common">Brownbanded bambooshark</name>
    <name type="synonym">Hemiscyllium punctatum</name>
    <dbReference type="NCBI Taxonomy" id="137246"/>
    <lineage>
        <taxon>Eukaryota</taxon>
        <taxon>Metazoa</taxon>
        <taxon>Chordata</taxon>
        <taxon>Craniata</taxon>
        <taxon>Vertebrata</taxon>
        <taxon>Chondrichthyes</taxon>
        <taxon>Elasmobranchii</taxon>
        <taxon>Galeomorphii</taxon>
        <taxon>Galeoidea</taxon>
        <taxon>Orectolobiformes</taxon>
        <taxon>Hemiscylliidae</taxon>
        <taxon>Chiloscyllium</taxon>
    </lineage>
</organism>
<evidence type="ECO:0000313" key="1">
    <source>
        <dbReference type="EMBL" id="GCC39798.1"/>
    </source>
</evidence>
<accession>A0A401TAW1</accession>
<evidence type="ECO:0000313" key="2">
    <source>
        <dbReference type="Proteomes" id="UP000287033"/>
    </source>
</evidence>
<feature type="non-terminal residue" evidence="1">
    <location>
        <position position="1"/>
    </location>
</feature>
<comment type="caution">
    <text evidence="1">The sequence shown here is derived from an EMBL/GenBank/DDBJ whole genome shotgun (WGS) entry which is preliminary data.</text>
</comment>
<reference evidence="1 2" key="1">
    <citation type="journal article" date="2018" name="Nat. Ecol. Evol.">
        <title>Shark genomes provide insights into elasmobranch evolution and the origin of vertebrates.</title>
        <authorList>
            <person name="Hara Y"/>
            <person name="Yamaguchi K"/>
            <person name="Onimaru K"/>
            <person name="Kadota M"/>
            <person name="Koyanagi M"/>
            <person name="Keeley SD"/>
            <person name="Tatsumi K"/>
            <person name="Tanaka K"/>
            <person name="Motone F"/>
            <person name="Kageyama Y"/>
            <person name="Nozu R"/>
            <person name="Adachi N"/>
            <person name="Nishimura O"/>
            <person name="Nakagawa R"/>
            <person name="Tanegashima C"/>
            <person name="Kiyatake I"/>
            <person name="Matsumoto R"/>
            <person name="Murakumo K"/>
            <person name="Nishida K"/>
            <person name="Terakita A"/>
            <person name="Kuratani S"/>
            <person name="Sato K"/>
            <person name="Hyodo S Kuraku.S."/>
        </authorList>
    </citation>
    <scope>NUCLEOTIDE SEQUENCE [LARGE SCALE GENOMIC DNA]</scope>
</reference>
<dbReference type="AlphaFoldDB" id="A0A401TAW1"/>
<name>A0A401TAW1_CHIPU</name>
<proteinExistence type="predicted"/>
<dbReference type="Proteomes" id="UP000287033">
    <property type="component" value="Unassembled WGS sequence"/>
</dbReference>